<proteinExistence type="predicted"/>
<sequence>ISCHLERTLTTLPCSAPGSSPHSTISIISSDSCNPDRAVSSSPGRPLSAAHLPSPSLCSYLLSGSTAPSPSGAFLLTRT</sequence>
<dbReference type="EMBL" id="HAEC01001923">
    <property type="protein sequence ID" value="SBQ70000.1"/>
    <property type="molecule type" value="Transcribed_RNA"/>
</dbReference>
<reference evidence="1" key="2">
    <citation type="submission" date="2016-06" db="EMBL/GenBank/DDBJ databases">
        <title>The genome of a short-lived fish provides insights into sex chromosome evolution and the genetic control of aging.</title>
        <authorList>
            <person name="Reichwald K."/>
            <person name="Felder M."/>
            <person name="Petzold A."/>
            <person name="Koch P."/>
            <person name="Groth M."/>
            <person name="Platzer M."/>
        </authorList>
    </citation>
    <scope>NUCLEOTIDE SEQUENCE</scope>
    <source>
        <tissue evidence="1">Brain</tissue>
    </source>
</reference>
<organism evidence="1">
    <name type="scientific">Nothobranchius korthausae</name>
    <dbReference type="NCBI Taxonomy" id="1143690"/>
    <lineage>
        <taxon>Eukaryota</taxon>
        <taxon>Metazoa</taxon>
        <taxon>Chordata</taxon>
        <taxon>Craniata</taxon>
        <taxon>Vertebrata</taxon>
        <taxon>Euteleostomi</taxon>
        <taxon>Actinopterygii</taxon>
        <taxon>Neopterygii</taxon>
        <taxon>Teleostei</taxon>
        <taxon>Neoteleostei</taxon>
        <taxon>Acanthomorphata</taxon>
        <taxon>Ovalentaria</taxon>
        <taxon>Atherinomorphae</taxon>
        <taxon>Cyprinodontiformes</taxon>
        <taxon>Nothobranchiidae</taxon>
        <taxon>Nothobranchius</taxon>
    </lineage>
</organism>
<accession>A0A1A8GE22</accession>
<evidence type="ECO:0000313" key="1">
    <source>
        <dbReference type="EMBL" id="SBQ70000.1"/>
    </source>
</evidence>
<protein>
    <submittedName>
        <fullName evidence="1">Uncharacterized protein</fullName>
    </submittedName>
</protein>
<name>A0A1A8GE22_9TELE</name>
<gene>
    <name evidence="1" type="primary">Nfu_g_1_007904</name>
</gene>
<dbReference type="AlphaFoldDB" id="A0A1A8GE22"/>
<feature type="non-terminal residue" evidence="1">
    <location>
        <position position="79"/>
    </location>
</feature>
<feature type="non-terminal residue" evidence="1">
    <location>
        <position position="1"/>
    </location>
</feature>
<reference evidence="1" key="1">
    <citation type="submission" date="2016-05" db="EMBL/GenBank/DDBJ databases">
        <authorList>
            <person name="Lavstsen T."/>
            <person name="Jespersen J.S."/>
        </authorList>
    </citation>
    <scope>NUCLEOTIDE SEQUENCE</scope>
    <source>
        <tissue evidence="1">Brain</tissue>
    </source>
</reference>